<dbReference type="Proteomes" id="UP000602087">
    <property type="component" value="Unassembled WGS sequence"/>
</dbReference>
<feature type="transmembrane region" description="Helical" evidence="1">
    <location>
        <begin position="122"/>
        <end position="143"/>
    </location>
</feature>
<keyword evidence="1" id="KW-0472">Membrane</keyword>
<keyword evidence="3" id="KW-1185">Reference proteome</keyword>
<keyword evidence="1" id="KW-0812">Transmembrane</keyword>
<dbReference type="AlphaFoldDB" id="A0A934IB38"/>
<evidence type="ECO:0000313" key="2">
    <source>
        <dbReference type="EMBL" id="MBI9113619.1"/>
    </source>
</evidence>
<dbReference type="EMBL" id="JAEINH010000001">
    <property type="protein sequence ID" value="MBI9113619.1"/>
    <property type="molecule type" value="Genomic_DNA"/>
</dbReference>
<reference evidence="2" key="1">
    <citation type="submission" date="2020-12" db="EMBL/GenBank/DDBJ databases">
        <title>Sanguibacter suaedae sp. nov., isolated from Suaeda aralocaspica.</title>
        <authorList>
            <person name="Ma Q."/>
        </authorList>
    </citation>
    <scope>NUCLEOTIDE SEQUENCE</scope>
    <source>
        <strain evidence="2">YZGR15</strain>
    </source>
</reference>
<sequence length="158" mass="16011">MNQSTVTPDDALRALADVRTRTEQVAAAPLVPAWYWSGVGALVLLLVASIESREVAFVITGSVLYAAGLTALVVAVARRAPVQAGRALLGRRGALTIVGFALGLVALGLGTAWALVAAGVPWPGTLACAVVAVALAVGGPALMAHLRRLMLARAALVA</sequence>
<evidence type="ECO:0000256" key="1">
    <source>
        <dbReference type="SAM" id="Phobius"/>
    </source>
</evidence>
<comment type="caution">
    <text evidence="2">The sequence shown here is derived from an EMBL/GenBank/DDBJ whole genome shotgun (WGS) entry which is preliminary data.</text>
</comment>
<accession>A0A934IB38</accession>
<feature type="transmembrane region" description="Helical" evidence="1">
    <location>
        <begin position="33"/>
        <end position="50"/>
    </location>
</feature>
<name>A0A934IB38_9MICO</name>
<keyword evidence="1" id="KW-1133">Transmembrane helix</keyword>
<organism evidence="2 3">
    <name type="scientific">Sanguibacter suaedae</name>
    <dbReference type="NCBI Taxonomy" id="2795737"/>
    <lineage>
        <taxon>Bacteria</taxon>
        <taxon>Bacillati</taxon>
        <taxon>Actinomycetota</taxon>
        <taxon>Actinomycetes</taxon>
        <taxon>Micrococcales</taxon>
        <taxon>Sanguibacteraceae</taxon>
        <taxon>Sanguibacter</taxon>
    </lineage>
</organism>
<proteinExistence type="predicted"/>
<feature type="transmembrane region" description="Helical" evidence="1">
    <location>
        <begin position="97"/>
        <end position="116"/>
    </location>
</feature>
<feature type="transmembrane region" description="Helical" evidence="1">
    <location>
        <begin position="56"/>
        <end position="77"/>
    </location>
</feature>
<dbReference type="RefSeq" id="WP_198732179.1">
    <property type="nucleotide sequence ID" value="NZ_JAEINH010000001.1"/>
</dbReference>
<protein>
    <submittedName>
        <fullName evidence="2">Uncharacterized protein</fullName>
    </submittedName>
</protein>
<evidence type="ECO:0000313" key="3">
    <source>
        <dbReference type="Proteomes" id="UP000602087"/>
    </source>
</evidence>
<gene>
    <name evidence="2" type="ORF">JAV76_01170</name>
</gene>